<name>A0ABD0QU15_CIRMR</name>
<feature type="coiled-coil region" evidence="1">
    <location>
        <begin position="214"/>
        <end position="241"/>
    </location>
</feature>
<reference evidence="2 3" key="1">
    <citation type="submission" date="2024-05" db="EMBL/GenBank/DDBJ databases">
        <title>Genome sequencing and assembly of Indian major carp, Cirrhinus mrigala (Hamilton, 1822).</title>
        <authorList>
            <person name="Mohindra V."/>
            <person name="Chowdhury L.M."/>
            <person name="Lal K."/>
            <person name="Jena J.K."/>
        </authorList>
    </citation>
    <scope>NUCLEOTIDE SEQUENCE [LARGE SCALE GENOMIC DNA]</scope>
    <source>
        <strain evidence="2">CM1030</strain>
        <tissue evidence="2">Blood</tissue>
    </source>
</reference>
<dbReference type="AlphaFoldDB" id="A0ABD0QU15"/>
<evidence type="ECO:0000313" key="2">
    <source>
        <dbReference type="EMBL" id="KAL0189692.1"/>
    </source>
</evidence>
<keyword evidence="1" id="KW-0175">Coiled coil</keyword>
<gene>
    <name evidence="2" type="ORF">M9458_016791</name>
</gene>
<keyword evidence="3" id="KW-1185">Reference proteome</keyword>
<organism evidence="2 3">
    <name type="scientific">Cirrhinus mrigala</name>
    <name type="common">Mrigala</name>
    <dbReference type="NCBI Taxonomy" id="683832"/>
    <lineage>
        <taxon>Eukaryota</taxon>
        <taxon>Metazoa</taxon>
        <taxon>Chordata</taxon>
        <taxon>Craniata</taxon>
        <taxon>Vertebrata</taxon>
        <taxon>Euteleostomi</taxon>
        <taxon>Actinopterygii</taxon>
        <taxon>Neopterygii</taxon>
        <taxon>Teleostei</taxon>
        <taxon>Ostariophysi</taxon>
        <taxon>Cypriniformes</taxon>
        <taxon>Cyprinidae</taxon>
        <taxon>Labeoninae</taxon>
        <taxon>Labeonini</taxon>
        <taxon>Cirrhinus</taxon>
    </lineage>
</organism>
<sequence>MVVMRDPAPDVVCPLEKWEFMVDQVIEKLNSQYTLHFEVETVVVGEQKQVEKMLNFVSGFQDEQQIQQECCISEKQFDLIKEQFEPYAKANLQALKITQERAGVFLLKGPEKEVHAGEKELLKLAQGIKEKRIPSHRALMTFLESSGCIQHFQNRFQQSLRSPVMLETLGSDLLLLSLSDGALEEAAAAVQRDVCLETVPLENTHKSSAFTKLKDNLSEAVKQANRECAKVELKYQDESNSDTKVQLVGYTTEVSKLKNIVLEYKRNHQNHHATLSLPRPEMAEHFSEISSMIGMKKSNVNIKPTCFPSPCVHLTGPRYEVEDWKDSLESFLQRLVTKQCEVKGPGQYESPELTVYCICIISRLSGL</sequence>
<evidence type="ECO:0000256" key="1">
    <source>
        <dbReference type="SAM" id="Coils"/>
    </source>
</evidence>
<accession>A0ABD0QU15</accession>
<dbReference type="EMBL" id="JAMKFB020000007">
    <property type="protein sequence ID" value="KAL0189692.1"/>
    <property type="molecule type" value="Genomic_DNA"/>
</dbReference>
<protein>
    <submittedName>
        <fullName evidence="2">Uncharacterized protein</fullName>
    </submittedName>
</protein>
<comment type="caution">
    <text evidence="2">The sequence shown here is derived from an EMBL/GenBank/DDBJ whole genome shotgun (WGS) entry which is preliminary data.</text>
</comment>
<proteinExistence type="predicted"/>
<dbReference type="Proteomes" id="UP001529510">
    <property type="component" value="Unassembled WGS sequence"/>
</dbReference>
<evidence type="ECO:0000313" key="3">
    <source>
        <dbReference type="Proteomes" id="UP001529510"/>
    </source>
</evidence>